<sequence length="662" mass="74678">MATGFSSDSGNSDDDGSLGAGLDDSEDDILSQFKSSKKQPSSKTWTPPGSKSQADKSPKPSPRNLSGRQSPPKVASRNSRGEKHGISNRSPSPDPILDLLHGSKSPKLKEKESKPPVPKPRSNSGIFSDSPRSKESSPRDKPKPSPRSGSFSKSVSKSPSSELDDLLGMSSKKSPESKRKSTVGDSSERRTSPTSDRSQSPLSKLINSKASQNQISRNGRSSPKNKAKTSEISAGDSRSKSPLSELLADLFDGGRKTDGADDSQAKERQGKKSRSPSPKGKRLPPTKETPKSGKMSPLEKLISGNDKPKKGLLDSDSEEEDEKGATSIPTGKMSLLDALDGGPSAADDRKKKTKKKIRGRDTLLDSEDEDDKPVLKFTDRRPKGGYESDGDSDLEAELNQSKRLMKPSPKRPTSGMNTGRSSMNTSRTLSLDNMNTLDSSSIRDVMYETWRAEKTVELKKKKRLEKKKIEEAEKQKKKEAEEKRRDASASYQAWKENKKSSLLAQKRAIEEKKRKEKEEKDEKMSQQIHARKAYESWKQDKDERLKEERRKKETIEREKTMTMREKEDEKQKDSERAFKRWSSDKEERLKKEARLKREKEEDLKYEQELKEAEKEEESLKAYQKWEDELERRKNREKRRLKKTQPISPYPFRPSSNTVPFGR</sequence>
<proteinExistence type="predicted"/>
<gene>
    <name evidence="2" type="ORF">BSL78_04407</name>
</gene>
<feature type="compositionally biased region" description="Basic and acidic residues" evidence="1">
    <location>
        <begin position="372"/>
        <end position="386"/>
    </location>
</feature>
<feature type="compositionally biased region" description="Low complexity" evidence="1">
    <location>
        <begin position="1"/>
        <end position="10"/>
    </location>
</feature>
<dbReference type="AlphaFoldDB" id="A0A2G8LEH1"/>
<dbReference type="EMBL" id="MRZV01000106">
    <property type="protein sequence ID" value="PIK58633.1"/>
    <property type="molecule type" value="Genomic_DNA"/>
</dbReference>
<dbReference type="GO" id="GO:0000235">
    <property type="term" value="C:astral microtubule"/>
    <property type="evidence" value="ECO:0007669"/>
    <property type="project" value="TreeGrafter"/>
</dbReference>
<dbReference type="GO" id="GO:0008017">
    <property type="term" value="F:microtubule binding"/>
    <property type="evidence" value="ECO:0007669"/>
    <property type="project" value="TreeGrafter"/>
</dbReference>
<dbReference type="OrthoDB" id="6262291at2759"/>
<dbReference type="GO" id="GO:1902412">
    <property type="term" value="P:regulation of mitotic cytokinesis"/>
    <property type="evidence" value="ECO:0007669"/>
    <property type="project" value="TreeGrafter"/>
</dbReference>
<evidence type="ECO:0000313" key="3">
    <source>
        <dbReference type="Proteomes" id="UP000230750"/>
    </source>
</evidence>
<feature type="compositionally biased region" description="Basic and acidic residues" evidence="1">
    <location>
        <begin position="131"/>
        <end position="143"/>
    </location>
</feature>
<name>A0A2G8LEH1_STIJA</name>
<feature type="compositionally biased region" description="Basic and acidic residues" evidence="1">
    <location>
        <begin position="507"/>
        <end position="524"/>
    </location>
</feature>
<feature type="compositionally biased region" description="Basic and acidic residues" evidence="1">
    <location>
        <begin position="532"/>
        <end position="619"/>
    </location>
</feature>
<feature type="region of interest" description="Disordered" evidence="1">
    <location>
        <begin position="633"/>
        <end position="662"/>
    </location>
</feature>
<dbReference type="Proteomes" id="UP000230750">
    <property type="component" value="Unassembled WGS sequence"/>
</dbReference>
<feature type="compositionally biased region" description="Low complexity" evidence="1">
    <location>
        <begin position="31"/>
        <end position="43"/>
    </location>
</feature>
<evidence type="ECO:0000313" key="2">
    <source>
        <dbReference type="EMBL" id="PIK58633.1"/>
    </source>
</evidence>
<feature type="compositionally biased region" description="Basic and acidic residues" evidence="1">
    <location>
        <begin position="467"/>
        <end position="487"/>
    </location>
</feature>
<feature type="compositionally biased region" description="Low complexity" evidence="1">
    <location>
        <begin position="146"/>
        <end position="161"/>
    </location>
</feature>
<keyword evidence="3" id="KW-1185">Reference proteome</keyword>
<evidence type="ECO:0000256" key="1">
    <source>
        <dbReference type="SAM" id="MobiDB-lite"/>
    </source>
</evidence>
<dbReference type="GO" id="GO:0000281">
    <property type="term" value="P:mitotic cytokinesis"/>
    <property type="evidence" value="ECO:0007669"/>
    <property type="project" value="InterPro"/>
</dbReference>
<feature type="compositionally biased region" description="Polar residues" evidence="1">
    <location>
        <begin position="653"/>
        <end position="662"/>
    </location>
</feature>
<accession>A0A2G8LEH1</accession>
<feature type="compositionally biased region" description="Polar residues" evidence="1">
    <location>
        <begin position="414"/>
        <end position="435"/>
    </location>
</feature>
<feature type="region of interest" description="Disordered" evidence="1">
    <location>
        <begin position="1"/>
        <end position="435"/>
    </location>
</feature>
<feature type="compositionally biased region" description="Basic and acidic residues" evidence="1">
    <location>
        <begin position="252"/>
        <end position="270"/>
    </location>
</feature>
<protein>
    <submittedName>
        <fullName evidence="2">Putative ABC transporter F family member 4</fullName>
    </submittedName>
</protein>
<feature type="compositionally biased region" description="Polar residues" evidence="1">
    <location>
        <begin position="192"/>
        <end position="224"/>
    </location>
</feature>
<comment type="caution">
    <text evidence="2">The sequence shown here is derived from an EMBL/GenBank/DDBJ whole genome shotgun (WGS) entry which is preliminary data.</text>
</comment>
<dbReference type="PANTHER" id="PTHR14739:SF9">
    <property type="entry name" value="MICROTUBULE-ASSOCIATED PROTEIN 9"/>
    <property type="match status" value="1"/>
</dbReference>
<organism evidence="2 3">
    <name type="scientific">Stichopus japonicus</name>
    <name type="common">Sea cucumber</name>
    <dbReference type="NCBI Taxonomy" id="307972"/>
    <lineage>
        <taxon>Eukaryota</taxon>
        <taxon>Metazoa</taxon>
        <taxon>Echinodermata</taxon>
        <taxon>Eleutherozoa</taxon>
        <taxon>Echinozoa</taxon>
        <taxon>Holothuroidea</taxon>
        <taxon>Aspidochirotacea</taxon>
        <taxon>Aspidochirotida</taxon>
        <taxon>Stichopodidae</taxon>
        <taxon>Apostichopus</taxon>
    </lineage>
</organism>
<reference evidence="2 3" key="1">
    <citation type="journal article" date="2017" name="PLoS Biol.">
        <title>The sea cucumber genome provides insights into morphological evolution and visceral regeneration.</title>
        <authorList>
            <person name="Zhang X."/>
            <person name="Sun L."/>
            <person name="Yuan J."/>
            <person name="Sun Y."/>
            <person name="Gao Y."/>
            <person name="Zhang L."/>
            <person name="Li S."/>
            <person name="Dai H."/>
            <person name="Hamel J.F."/>
            <person name="Liu C."/>
            <person name="Yu Y."/>
            <person name="Liu S."/>
            <person name="Lin W."/>
            <person name="Guo K."/>
            <person name="Jin S."/>
            <person name="Xu P."/>
            <person name="Storey K.B."/>
            <person name="Huan P."/>
            <person name="Zhang T."/>
            <person name="Zhou Y."/>
            <person name="Zhang J."/>
            <person name="Lin C."/>
            <person name="Li X."/>
            <person name="Xing L."/>
            <person name="Huo D."/>
            <person name="Sun M."/>
            <person name="Wang L."/>
            <person name="Mercier A."/>
            <person name="Li F."/>
            <person name="Yang H."/>
            <person name="Xiang J."/>
        </authorList>
    </citation>
    <scope>NUCLEOTIDE SEQUENCE [LARGE SCALE GENOMIC DNA]</scope>
    <source>
        <strain evidence="2">Shaxun</strain>
        <tissue evidence="2">Muscle</tissue>
    </source>
</reference>
<dbReference type="InterPro" id="IPR026106">
    <property type="entry name" value="MAP9"/>
</dbReference>
<dbReference type="PANTHER" id="PTHR14739">
    <property type="entry name" value="MICROTUBULE-ASSOCIATED PROTEIN 9"/>
    <property type="match status" value="1"/>
</dbReference>
<feature type="region of interest" description="Disordered" evidence="1">
    <location>
        <begin position="461"/>
        <end position="619"/>
    </location>
</feature>
<dbReference type="GO" id="GO:0090307">
    <property type="term" value="P:mitotic spindle assembly"/>
    <property type="evidence" value="ECO:0007669"/>
    <property type="project" value="TreeGrafter"/>
</dbReference>
<feature type="compositionally biased region" description="Basic residues" evidence="1">
    <location>
        <begin position="271"/>
        <end position="284"/>
    </location>
</feature>